<dbReference type="InterPro" id="IPR023346">
    <property type="entry name" value="Lysozyme-like_dom_sf"/>
</dbReference>
<organism evidence="4 5">
    <name type="scientific">Thiothrix lacustris</name>
    <dbReference type="NCBI Taxonomy" id="525917"/>
    <lineage>
        <taxon>Bacteria</taxon>
        <taxon>Pseudomonadati</taxon>
        <taxon>Pseudomonadota</taxon>
        <taxon>Gammaproteobacteria</taxon>
        <taxon>Thiotrichales</taxon>
        <taxon>Thiotrichaceae</taxon>
        <taxon>Thiothrix</taxon>
    </lineage>
</organism>
<sequence length="231" mass="24831">MKRFLMIFPAVLYGISVLSVAQASTEEPVKRRSMHVCVSMNADGLERKATPHLESITTYSNKYGVNAAMVKAVIAVESCYNSTAVSPKGAQGLMQLIPATAARFGVSDAFNSNQNINGGTRYLSWLMKRYDGDLYKAIAAYNAGEGAVDKYQGIPPYNETQHYVRRVLTVYNRLSGETVALPALAAGASGGRSSKAGGRVSSVFLSPFGTGKPGRAGLNTNRARAPHLYKR</sequence>
<feature type="chain" id="PRO_5010997392" description="Transglycosylase SLT domain-containing protein" evidence="2">
    <location>
        <begin position="24"/>
        <end position="231"/>
    </location>
</feature>
<protein>
    <recommendedName>
        <fullName evidence="3">Transglycosylase SLT domain-containing protein</fullName>
    </recommendedName>
</protein>
<dbReference type="Gene3D" id="1.10.530.10">
    <property type="match status" value="1"/>
</dbReference>
<accession>A0A1Y1QKS8</accession>
<feature type="signal peptide" evidence="2">
    <location>
        <begin position="1"/>
        <end position="23"/>
    </location>
</feature>
<feature type="domain" description="Transglycosylase SLT" evidence="3">
    <location>
        <begin position="56"/>
        <end position="159"/>
    </location>
</feature>
<dbReference type="PANTHER" id="PTHR37423:SF2">
    <property type="entry name" value="MEMBRANE-BOUND LYTIC MUREIN TRANSGLYCOSYLASE C"/>
    <property type="match status" value="1"/>
</dbReference>
<comment type="caution">
    <text evidence="4">The sequence shown here is derived from an EMBL/GenBank/DDBJ whole genome shotgun (WGS) entry which is preliminary data.</text>
</comment>
<evidence type="ECO:0000256" key="2">
    <source>
        <dbReference type="SAM" id="SignalP"/>
    </source>
</evidence>
<dbReference type="EMBL" id="MTEJ01000195">
    <property type="protein sequence ID" value="OQX07828.1"/>
    <property type="molecule type" value="Genomic_DNA"/>
</dbReference>
<evidence type="ECO:0000313" key="4">
    <source>
        <dbReference type="EMBL" id="OQX07828.1"/>
    </source>
</evidence>
<evidence type="ECO:0000259" key="3">
    <source>
        <dbReference type="Pfam" id="PF01464"/>
    </source>
</evidence>
<dbReference type="SUPFAM" id="SSF53955">
    <property type="entry name" value="Lysozyme-like"/>
    <property type="match status" value="1"/>
</dbReference>
<dbReference type="PANTHER" id="PTHR37423">
    <property type="entry name" value="SOLUBLE LYTIC MUREIN TRANSGLYCOSYLASE-RELATED"/>
    <property type="match status" value="1"/>
</dbReference>
<comment type="similarity">
    <text evidence="1">Belongs to the transglycosylase Slt family.</text>
</comment>
<dbReference type="InterPro" id="IPR008258">
    <property type="entry name" value="Transglycosylase_SLT_dom_1"/>
</dbReference>
<dbReference type="AlphaFoldDB" id="A0A1Y1QKS8"/>
<gene>
    <name evidence="4" type="ORF">BWK73_27035</name>
</gene>
<dbReference type="Pfam" id="PF01464">
    <property type="entry name" value="SLT"/>
    <property type="match status" value="1"/>
</dbReference>
<evidence type="ECO:0000313" key="5">
    <source>
        <dbReference type="Proteomes" id="UP000192491"/>
    </source>
</evidence>
<name>A0A1Y1QKS8_9GAMM</name>
<dbReference type="CDD" id="cd00254">
    <property type="entry name" value="LT-like"/>
    <property type="match status" value="1"/>
</dbReference>
<evidence type="ECO:0000256" key="1">
    <source>
        <dbReference type="ARBA" id="ARBA00007734"/>
    </source>
</evidence>
<keyword evidence="2" id="KW-0732">Signal</keyword>
<reference evidence="4 5" key="1">
    <citation type="submission" date="2017-01" db="EMBL/GenBank/DDBJ databases">
        <title>Novel large sulfur bacteria in the metagenomes of groundwater-fed chemosynthetic microbial mats in the Lake Huron basin.</title>
        <authorList>
            <person name="Sharrar A.M."/>
            <person name="Flood B.E."/>
            <person name="Bailey J.V."/>
            <person name="Jones D.S."/>
            <person name="Biddanda B."/>
            <person name="Ruberg S.A."/>
            <person name="Marcus D.N."/>
            <person name="Dick G.J."/>
        </authorList>
    </citation>
    <scope>NUCLEOTIDE SEQUENCE [LARGE SCALE GENOMIC DNA]</scope>
    <source>
        <strain evidence="4">A8</strain>
    </source>
</reference>
<dbReference type="Proteomes" id="UP000192491">
    <property type="component" value="Unassembled WGS sequence"/>
</dbReference>
<proteinExistence type="inferred from homology"/>